<protein>
    <submittedName>
        <fullName evidence="10">Cytochrome p450 domain-containing protein</fullName>
    </submittedName>
</protein>
<keyword evidence="11" id="KW-1185">Reference proteome</keyword>
<dbReference type="InterPro" id="IPR001128">
    <property type="entry name" value="Cyt_P450"/>
</dbReference>
<proteinExistence type="inferred from homology"/>
<reference evidence="10" key="1">
    <citation type="submission" date="2021-09" db="EMBL/GenBank/DDBJ databases">
        <title>A high-quality genome of the endoparasitic fungus Hirsutella rhossiliensis with a comparison of Hirsutella genomes reveals transposable elements contributing to genome size variation.</title>
        <authorList>
            <person name="Lin R."/>
            <person name="Jiao Y."/>
            <person name="Sun X."/>
            <person name="Ling J."/>
            <person name="Xie B."/>
            <person name="Cheng X."/>
        </authorList>
    </citation>
    <scope>NUCLEOTIDE SEQUENCE</scope>
    <source>
        <strain evidence="10">HR02</strain>
    </source>
</reference>
<evidence type="ECO:0000256" key="4">
    <source>
        <dbReference type="ARBA" id="ARBA00022723"/>
    </source>
</evidence>
<keyword evidence="9" id="KW-0472">Membrane</keyword>
<keyword evidence="3 7" id="KW-0349">Heme</keyword>
<dbReference type="Pfam" id="PF00067">
    <property type="entry name" value="p450"/>
    <property type="match status" value="1"/>
</dbReference>
<keyword evidence="6" id="KW-0560">Oxidoreductase</keyword>
<evidence type="ECO:0000256" key="3">
    <source>
        <dbReference type="ARBA" id="ARBA00022617"/>
    </source>
</evidence>
<accession>A0A9P8MXV4</accession>
<evidence type="ECO:0000256" key="1">
    <source>
        <dbReference type="ARBA" id="ARBA00001971"/>
    </source>
</evidence>
<dbReference type="Gene3D" id="1.10.630.10">
    <property type="entry name" value="Cytochrome P450"/>
    <property type="match status" value="1"/>
</dbReference>
<feature type="transmembrane region" description="Helical" evidence="9">
    <location>
        <begin position="25"/>
        <end position="42"/>
    </location>
</feature>
<dbReference type="AlphaFoldDB" id="A0A9P8MXV4"/>
<dbReference type="InterPro" id="IPR036396">
    <property type="entry name" value="Cyt_P450_sf"/>
</dbReference>
<evidence type="ECO:0000256" key="5">
    <source>
        <dbReference type="ARBA" id="ARBA00023004"/>
    </source>
</evidence>
<comment type="caution">
    <text evidence="10">The sequence shown here is derived from an EMBL/GenBank/DDBJ whole genome shotgun (WGS) entry which is preliminary data.</text>
</comment>
<keyword evidence="4 7" id="KW-0479">Metal-binding</keyword>
<feature type="binding site" description="axial binding residue" evidence="7">
    <location>
        <position position="501"/>
    </location>
    <ligand>
        <name>heme</name>
        <dbReference type="ChEBI" id="CHEBI:30413"/>
    </ligand>
    <ligandPart>
        <name>Fe</name>
        <dbReference type="ChEBI" id="CHEBI:18248"/>
    </ligandPart>
</feature>
<dbReference type="PRINTS" id="PR00465">
    <property type="entry name" value="EP450IV"/>
</dbReference>
<dbReference type="GO" id="GO:0005506">
    <property type="term" value="F:iron ion binding"/>
    <property type="evidence" value="ECO:0007669"/>
    <property type="project" value="InterPro"/>
</dbReference>
<keyword evidence="9" id="KW-1133">Transmembrane helix</keyword>
<dbReference type="EMBL" id="JAIZPD010000005">
    <property type="protein sequence ID" value="KAH0962977.1"/>
    <property type="molecule type" value="Genomic_DNA"/>
</dbReference>
<keyword evidence="5 7" id="KW-0408">Iron</keyword>
<comment type="similarity">
    <text evidence="2">Belongs to the cytochrome P450 family.</text>
</comment>
<dbReference type="SUPFAM" id="SSF48264">
    <property type="entry name" value="Cytochrome P450"/>
    <property type="match status" value="1"/>
</dbReference>
<dbReference type="InterPro" id="IPR002403">
    <property type="entry name" value="Cyt_P450_E_grp-IV"/>
</dbReference>
<dbReference type="GO" id="GO:0016705">
    <property type="term" value="F:oxidoreductase activity, acting on paired donors, with incorporation or reduction of molecular oxygen"/>
    <property type="evidence" value="ECO:0007669"/>
    <property type="project" value="InterPro"/>
</dbReference>
<evidence type="ECO:0000313" key="10">
    <source>
        <dbReference type="EMBL" id="KAH0962977.1"/>
    </source>
</evidence>
<comment type="cofactor">
    <cofactor evidence="1 7">
        <name>heme</name>
        <dbReference type="ChEBI" id="CHEBI:30413"/>
    </cofactor>
</comment>
<sequence>MDSALAQGQGPSTSKPHLGLVDWRWPGYSLFFLLLLLACYSLKRRKKRPDHGDTVPYTLPFLRSAIPFVFDGLLFLQNATRQFPYASTLRVAILRDEAYLVQGPKNVAEIFHSTHLGVTRAYSLVLKQCFGMDQKAVAAYLADSSGSRHKPIPGSSPRPRERISFMTHENLVSGLLQNGLGPTTERFRTHLTTSLQASVTGQAWTEGPDLARFFEHHHGSALIRAVFGGEILHQNPDFVRDLWQYDKGVMSLARRLPWFCIPKTYRLREKLLAAVRRWHSDAPTGTTAAEAAGEPHRDPGWATGMMRERYTTLLGANGQDEASVASTDLAFIWASVTNVIPSSMTLALHVFRSPKLVSSLRSSLSRLQSPTAVQDLETVPLLLSIYAETLRSTVQIHIPRSAPFNELHVGGVTIPRNKLILVNTRLSHMDERVWNTKDGTRPLEQFWAQRFLVDPSDESSGPTRKRPASAGPGDKAHGHVYFSTDGLEGAWIPYGGGQHACPGRVLAKRIMLLSTALLVSTFDVEILADEAALAFDSARFGFGVSKPCRPIRFRVRRRMQAL</sequence>
<dbReference type="GO" id="GO:0020037">
    <property type="term" value="F:heme binding"/>
    <property type="evidence" value="ECO:0007669"/>
    <property type="project" value="InterPro"/>
</dbReference>
<keyword evidence="9" id="KW-0812">Transmembrane</keyword>
<evidence type="ECO:0000256" key="8">
    <source>
        <dbReference type="SAM" id="MobiDB-lite"/>
    </source>
</evidence>
<organism evidence="10 11">
    <name type="scientific">Hirsutella rhossiliensis</name>
    <dbReference type="NCBI Taxonomy" id="111463"/>
    <lineage>
        <taxon>Eukaryota</taxon>
        <taxon>Fungi</taxon>
        <taxon>Dikarya</taxon>
        <taxon>Ascomycota</taxon>
        <taxon>Pezizomycotina</taxon>
        <taxon>Sordariomycetes</taxon>
        <taxon>Hypocreomycetidae</taxon>
        <taxon>Hypocreales</taxon>
        <taxon>Ophiocordycipitaceae</taxon>
        <taxon>Hirsutella</taxon>
    </lineage>
</organism>
<feature type="region of interest" description="Disordered" evidence="8">
    <location>
        <begin position="454"/>
        <end position="476"/>
    </location>
</feature>
<name>A0A9P8MXV4_9HYPO</name>
<gene>
    <name evidence="10" type="ORF">HRG_05487</name>
</gene>
<dbReference type="GeneID" id="68354616"/>
<keyword evidence="6" id="KW-0503">Monooxygenase</keyword>
<dbReference type="RefSeq" id="XP_044720490.1">
    <property type="nucleotide sequence ID" value="XM_044863958.1"/>
</dbReference>
<dbReference type="PANTHER" id="PTHR24304:SF2">
    <property type="entry name" value="24-HYDROXYCHOLESTEROL 7-ALPHA-HYDROXYLASE"/>
    <property type="match status" value="1"/>
</dbReference>
<dbReference type="PANTHER" id="PTHR24304">
    <property type="entry name" value="CYTOCHROME P450 FAMILY 7"/>
    <property type="match status" value="1"/>
</dbReference>
<feature type="transmembrane region" description="Helical" evidence="9">
    <location>
        <begin position="54"/>
        <end position="76"/>
    </location>
</feature>
<evidence type="ECO:0000256" key="2">
    <source>
        <dbReference type="ARBA" id="ARBA00010617"/>
    </source>
</evidence>
<evidence type="ECO:0000256" key="7">
    <source>
        <dbReference type="PIRSR" id="PIRSR602403-1"/>
    </source>
</evidence>
<evidence type="ECO:0000256" key="9">
    <source>
        <dbReference type="SAM" id="Phobius"/>
    </source>
</evidence>
<evidence type="ECO:0000256" key="6">
    <source>
        <dbReference type="ARBA" id="ARBA00023033"/>
    </source>
</evidence>
<dbReference type="Proteomes" id="UP000824596">
    <property type="component" value="Unassembled WGS sequence"/>
</dbReference>
<dbReference type="GO" id="GO:0008395">
    <property type="term" value="F:steroid hydroxylase activity"/>
    <property type="evidence" value="ECO:0007669"/>
    <property type="project" value="TreeGrafter"/>
</dbReference>
<evidence type="ECO:0000313" key="11">
    <source>
        <dbReference type="Proteomes" id="UP000824596"/>
    </source>
</evidence>
<dbReference type="OrthoDB" id="4926948at2759"/>
<dbReference type="InterPro" id="IPR050529">
    <property type="entry name" value="CYP450_sterol_14alpha_dmase"/>
</dbReference>